<evidence type="ECO:0000256" key="6">
    <source>
        <dbReference type="ARBA" id="ARBA00012180"/>
    </source>
</evidence>
<dbReference type="Pfam" id="PF01351">
    <property type="entry name" value="RNase_HII"/>
    <property type="match status" value="1"/>
</dbReference>
<comment type="catalytic activity">
    <reaction evidence="1 14 15 16">
        <text>Endonucleolytic cleavage to 5'-phosphomonoester.</text>
        <dbReference type="EC" id="3.1.26.4"/>
    </reaction>
</comment>
<evidence type="ECO:0000256" key="14">
    <source>
        <dbReference type="HAMAP-Rule" id="MF_00052"/>
    </source>
</evidence>
<comment type="subcellular location">
    <subcellularLocation>
        <location evidence="4 14">Cytoplasm</location>
    </subcellularLocation>
</comment>
<dbReference type="Proteomes" id="UP000305874">
    <property type="component" value="Unassembled WGS sequence"/>
</dbReference>
<dbReference type="GO" id="GO:0032299">
    <property type="term" value="C:ribonuclease H2 complex"/>
    <property type="evidence" value="ECO:0007669"/>
    <property type="project" value="TreeGrafter"/>
</dbReference>
<comment type="function">
    <text evidence="3 14 16">Endonuclease that specifically degrades the RNA of RNA-DNA hybrids.</text>
</comment>
<dbReference type="SUPFAM" id="SSF53098">
    <property type="entry name" value="Ribonuclease H-like"/>
    <property type="match status" value="1"/>
</dbReference>
<comment type="cofactor">
    <cofactor evidence="2">
        <name>Mg(2+)</name>
        <dbReference type="ChEBI" id="CHEBI:18420"/>
    </cofactor>
</comment>
<dbReference type="FunFam" id="3.30.420.10:FF:000006">
    <property type="entry name" value="Ribonuclease HII"/>
    <property type="match status" value="1"/>
</dbReference>
<dbReference type="GO" id="GO:0043137">
    <property type="term" value="P:DNA replication, removal of RNA primer"/>
    <property type="evidence" value="ECO:0007669"/>
    <property type="project" value="TreeGrafter"/>
</dbReference>
<feature type="domain" description="RNase H type-2" evidence="17">
    <location>
        <begin position="9"/>
        <end position="198"/>
    </location>
</feature>
<gene>
    <name evidence="14" type="primary">rnhB</name>
    <name evidence="18" type="ORF">CWC05_04600</name>
</gene>
<dbReference type="InterPro" id="IPR022898">
    <property type="entry name" value="RNase_HII"/>
</dbReference>
<dbReference type="Gene3D" id="3.30.420.10">
    <property type="entry name" value="Ribonuclease H-like superfamily/Ribonuclease H"/>
    <property type="match status" value="1"/>
</dbReference>
<dbReference type="CDD" id="cd07182">
    <property type="entry name" value="RNase_HII_bacteria_HII_like"/>
    <property type="match status" value="1"/>
</dbReference>
<evidence type="ECO:0000256" key="15">
    <source>
        <dbReference type="PROSITE-ProRule" id="PRU01319"/>
    </source>
</evidence>
<evidence type="ECO:0000256" key="8">
    <source>
        <dbReference type="ARBA" id="ARBA00022490"/>
    </source>
</evidence>
<evidence type="ECO:0000256" key="16">
    <source>
        <dbReference type="RuleBase" id="RU003515"/>
    </source>
</evidence>
<evidence type="ECO:0000256" key="12">
    <source>
        <dbReference type="ARBA" id="ARBA00022801"/>
    </source>
</evidence>
<feature type="binding site" evidence="14 15">
    <location>
        <position position="15"/>
    </location>
    <ligand>
        <name>a divalent metal cation</name>
        <dbReference type="ChEBI" id="CHEBI:60240"/>
    </ligand>
</feature>
<dbReference type="PANTHER" id="PTHR10954:SF18">
    <property type="entry name" value="RIBONUCLEASE HII"/>
    <property type="match status" value="1"/>
</dbReference>
<proteinExistence type="inferred from homology"/>
<evidence type="ECO:0000256" key="9">
    <source>
        <dbReference type="ARBA" id="ARBA00022722"/>
    </source>
</evidence>
<dbReference type="GO" id="GO:0004523">
    <property type="term" value="F:RNA-DNA hybrid ribonuclease activity"/>
    <property type="evidence" value="ECO:0007669"/>
    <property type="project" value="UniProtKB-UniRule"/>
</dbReference>
<feature type="binding site" evidence="14 15">
    <location>
        <position position="16"/>
    </location>
    <ligand>
        <name>a divalent metal cation</name>
        <dbReference type="ChEBI" id="CHEBI:60240"/>
    </ligand>
</feature>
<evidence type="ECO:0000256" key="1">
    <source>
        <dbReference type="ARBA" id="ARBA00000077"/>
    </source>
</evidence>
<keyword evidence="12 14" id="KW-0378">Hydrolase</keyword>
<accession>A0A5S3Z927</accession>
<evidence type="ECO:0000313" key="19">
    <source>
        <dbReference type="Proteomes" id="UP000305874"/>
    </source>
</evidence>
<dbReference type="InterPro" id="IPR012337">
    <property type="entry name" value="RNaseH-like_sf"/>
</dbReference>
<keyword evidence="13 14" id="KW-0464">Manganese</keyword>
<keyword evidence="10 14" id="KW-0479">Metal-binding</keyword>
<reference evidence="18 19" key="1">
    <citation type="submission" date="2017-12" db="EMBL/GenBank/DDBJ databases">
        <authorList>
            <person name="Paulsen S."/>
            <person name="Gram L.K."/>
        </authorList>
    </citation>
    <scope>NUCLEOTIDE SEQUENCE [LARGE SCALE GENOMIC DNA]</scope>
    <source>
        <strain evidence="18 19">S2897</strain>
    </source>
</reference>
<protein>
    <recommendedName>
        <fullName evidence="7 14">Ribonuclease HII</fullName>
        <shortName evidence="14">RNase HII</shortName>
        <ecNumber evidence="6 14">3.1.26.4</ecNumber>
    </recommendedName>
</protein>
<feature type="binding site" evidence="14 15">
    <location>
        <position position="107"/>
    </location>
    <ligand>
        <name>a divalent metal cation</name>
        <dbReference type="ChEBI" id="CHEBI:60240"/>
    </ligand>
</feature>
<evidence type="ECO:0000256" key="11">
    <source>
        <dbReference type="ARBA" id="ARBA00022759"/>
    </source>
</evidence>
<dbReference type="NCBIfam" id="NF000596">
    <property type="entry name" value="PRK00015.1-4"/>
    <property type="match status" value="1"/>
</dbReference>
<evidence type="ECO:0000256" key="2">
    <source>
        <dbReference type="ARBA" id="ARBA00001946"/>
    </source>
</evidence>
<dbReference type="STRING" id="151081.TW72_17220"/>
<dbReference type="EMBL" id="PNCG01000002">
    <property type="protein sequence ID" value="TMP88708.1"/>
    <property type="molecule type" value="Genomic_DNA"/>
</dbReference>
<dbReference type="InterPro" id="IPR024567">
    <property type="entry name" value="RNase_HII/HIII_dom"/>
</dbReference>
<evidence type="ECO:0000256" key="13">
    <source>
        <dbReference type="ARBA" id="ARBA00023211"/>
    </source>
</evidence>
<evidence type="ECO:0000256" key="7">
    <source>
        <dbReference type="ARBA" id="ARBA00019179"/>
    </source>
</evidence>
<dbReference type="PANTHER" id="PTHR10954">
    <property type="entry name" value="RIBONUCLEASE H2 SUBUNIT A"/>
    <property type="match status" value="1"/>
</dbReference>
<dbReference type="PROSITE" id="PS51975">
    <property type="entry name" value="RNASE_H_2"/>
    <property type="match status" value="1"/>
</dbReference>
<dbReference type="RefSeq" id="WP_138547522.1">
    <property type="nucleotide sequence ID" value="NZ_PNCG01000002.1"/>
</dbReference>
<evidence type="ECO:0000256" key="10">
    <source>
        <dbReference type="ARBA" id="ARBA00022723"/>
    </source>
</evidence>
<evidence type="ECO:0000256" key="3">
    <source>
        <dbReference type="ARBA" id="ARBA00004065"/>
    </source>
</evidence>
<comment type="similarity">
    <text evidence="5 14 16">Belongs to the RNase HII family.</text>
</comment>
<dbReference type="InterPro" id="IPR036397">
    <property type="entry name" value="RNaseH_sf"/>
</dbReference>
<evidence type="ECO:0000313" key="18">
    <source>
        <dbReference type="EMBL" id="TMP88708.1"/>
    </source>
</evidence>
<reference evidence="19" key="2">
    <citation type="submission" date="2019-06" db="EMBL/GenBank/DDBJ databases">
        <title>Co-occurence of chitin degradation, pigmentation and bioactivity in marine Pseudoalteromonas.</title>
        <authorList>
            <person name="Sonnenschein E.C."/>
            <person name="Bech P.K."/>
        </authorList>
    </citation>
    <scope>NUCLEOTIDE SEQUENCE [LARGE SCALE GENOMIC DNA]</scope>
    <source>
        <strain evidence="19">S2897</strain>
    </source>
</reference>
<dbReference type="EC" id="3.1.26.4" evidence="6 14"/>
<dbReference type="InterPro" id="IPR001352">
    <property type="entry name" value="RNase_HII/HIII"/>
</dbReference>
<name>A0A5S3Z927_9GAMM</name>
<dbReference type="GO" id="GO:0030145">
    <property type="term" value="F:manganese ion binding"/>
    <property type="evidence" value="ECO:0007669"/>
    <property type="project" value="UniProtKB-UniRule"/>
</dbReference>
<dbReference type="HAMAP" id="MF_00052_B">
    <property type="entry name" value="RNase_HII_B"/>
    <property type="match status" value="1"/>
</dbReference>
<sequence>MQINRPDVQYIAGVDEAGRGPLVGDVVTAAVILDPNKPIAGLSDSKKLSDKKRTALSAEIKEKALSYCIARASVSEIDELNILHATMLAMSRAVAGLDITPDFVFVDGNRLPQLDVAAQAVVKGDALVAEISAASILAKVARDEEMIALDAQFPEYGFAGHKGYPTKAHFAALAEHGATEFHRKSFKPVQRVLAERGQ</sequence>
<dbReference type="NCBIfam" id="NF000595">
    <property type="entry name" value="PRK00015.1-3"/>
    <property type="match status" value="1"/>
</dbReference>
<evidence type="ECO:0000256" key="4">
    <source>
        <dbReference type="ARBA" id="ARBA00004496"/>
    </source>
</evidence>
<dbReference type="GO" id="GO:0003723">
    <property type="term" value="F:RNA binding"/>
    <property type="evidence" value="ECO:0007669"/>
    <property type="project" value="UniProtKB-UniRule"/>
</dbReference>
<comment type="caution">
    <text evidence="18">The sequence shown here is derived from an EMBL/GenBank/DDBJ whole genome shotgun (WGS) entry which is preliminary data.</text>
</comment>
<keyword evidence="11 14" id="KW-0255">Endonuclease</keyword>
<evidence type="ECO:0000256" key="5">
    <source>
        <dbReference type="ARBA" id="ARBA00007383"/>
    </source>
</evidence>
<organism evidence="18 19">
    <name type="scientific">Pseudoalteromonas ruthenica</name>
    <dbReference type="NCBI Taxonomy" id="151081"/>
    <lineage>
        <taxon>Bacteria</taxon>
        <taxon>Pseudomonadati</taxon>
        <taxon>Pseudomonadota</taxon>
        <taxon>Gammaproteobacteria</taxon>
        <taxon>Alteromonadales</taxon>
        <taxon>Pseudoalteromonadaceae</taxon>
        <taxon>Pseudoalteromonas</taxon>
    </lineage>
</organism>
<keyword evidence="8 14" id="KW-0963">Cytoplasm</keyword>
<dbReference type="GO" id="GO:0006298">
    <property type="term" value="P:mismatch repair"/>
    <property type="evidence" value="ECO:0007669"/>
    <property type="project" value="TreeGrafter"/>
</dbReference>
<dbReference type="NCBIfam" id="NF000594">
    <property type="entry name" value="PRK00015.1-1"/>
    <property type="match status" value="1"/>
</dbReference>
<keyword evidence="9 14" id="KW-0540">Nuclease</keyword>
<dbReference type="AlphaFoldDB" id="A0A5S3Z927"/>
<evidence type="ECO:0000259" key="17">
    <source>
        <dbReference type="PROSITE" id="PS51975"/>
    </source>
</evidence>
<dbReference type="GO" id="GO:0005737">
    <property type="term" value="C:cytoplasm"/>
    <property type="evidence" value="ECO:0007669"/>
    <property type="project" value="UniProtKB-SubCell"/>
</dbReference>
<comment type="cofactor">
    <cofactor evidence="14 15">
        <name>Mn(2+)</name>
        <dbReference type="ChEBI" id="CHEBI:29035"/>
    </cofactor>
    <cofactor evidence="14 15">
        <name>Mg(2+)</name>
        <dbReference type="ChEBI" id="CHEBI:18420"/>
    </cofactor>
    <text evidence="14 15">Manganese or magnesium. Binds 1 divalent metal ion per monomer in the absence of substrate. May bind a second metal ion after substrate binding.</text>
</comment>